<feature type="transmembrane region" description="Helical" evidence="5">
    <location>
        <begin position="80"/>
        <end position="98"/>
    </location>
</feature>
<evidence type="ECO:0000256" key="2">
    <source>
        <dbReference type="ARBA" id="ARBA00022692"/>
    </source>
</evidence>
<dbReference type="KEGG" id="pbl:PAAG_06765"/>
<dbReference type="OMA" id="TLMWSER"/>
<dbReference type="Pfam" id="PF01027">
    <property type="entry name" value="Bax1-I"/>
    <property type="match status" value="1"/>
</dbReference>
<dbReference type="HOGENOM" id="CLU_046868_1_0_1"/>
<dbReference type="STRING" id="502779.C1H7M4"/>
<dbReference type="OrthoDB" id="1277691at2759"/>
<dbReference type="InterPro" id="IPR006214">
    <property type="entry name" value="Bax_inhibitor_1-related"/>
</dbReference>
<evidence type="ECO:0000313" key="6">
    <source>
        <dbReference type="EMBL" id="EEH36347.1"/>
    </source>
</evidence>
<dbReference type="VEuPathDB" id="FungiDB:PAAG_06765"/>
<protein>
    <submittedName>
        <fullName evidence="6">Bax Inhibitor family protein</fullName>
    </submittedName>
</protein>
<evidence type="ECO:0000256" key="5">
    <source>
        <dbReference type="RuleBase" id="RU004379"/>
    </source>
</evidence>
<keyword evidence="7" id="KW-1185">Reference proteome</keyword>
<evidence type="ECO:0000256" key="4">
    <source>
        <dbReference type="ARBA" id="ARBA00023136"/>
    </source>
</evidence>
<dbReference type="Proteomes" id="UP000002059">
    <property type="component" value="Partially assembled WGS sequence"/>
</dbReference>
<gene>
    <name evidence="6" type="ORF">PAAG_06765</name>
</gene>
<dbReference type="EMBL" id="KN294011">
    <property type="protein sequence ID" value="EEH36347.1"/>
    <property type="molecule type" value="Genomic_DNA"/>
</dbReference>
<evidence type="ECO:0000256" key="1">
    <source>
        <dbReference type="ARBA" id="ARBA00004141"/>
    </source>
</evidence>
<feature type="transmembrane region" description="Helical" evidence="5">
    <location>
        <begin position="232"/>
        <end position="258"/>
    </location>
</feature>
<feature type="transmembrane region" description="Helical" evidence="5">
    <location>
        <begin position="119"/>
        <end position="138"/>
    </location>
</feature>
<dbReference type="GeneID" id="9094471"/>
<comment type="subcellular location">
    <subcellularLocation>
        <location evidence="1">Membrane</location>
        <topology evidence="1">Multi-pass membrane protein</topology>
    </subcellularLocation>
</comment>
<accession>C1H7M4</accession>
<dbReference type="RefSeq" id="XP_002791219.1">
    <property type="nucleotide sequence ID" value="XM_002791173.2"/>
</dbReference>
<keyword evidence="4 5" id="KW-0472">Membrane</keyword>
<dbReference type="PANTHER" id="PTHR23291:SF112">
    <property type="entry name" value="GROWTH HORMONE-INDUCIBLE TRANSMEMBRANE PROTEIN"/>
    <property type="match status" value="1"/>
</dbReference>
<name>C1H7M4_PARBA</name>
<dbReference type="eggNOG" id="KOG1630">
    <property type="taxonomic scope" value="Eukaryota"/>
</dbReference>
<keyword evidence="3 5" id="KW-1133">Transmembrane helix</keyword>
<organism evidence="6 7">
    <name type="scientific">Paracoccidioides lutzii (strain ATCC MYA-826 / Pb01)</name>
    <name type="common">Paracoccidioides brasiliensis</name>
    <dbReference type="NCBI Taxonomy" id="502779"/>
    <lineage>
        <taxon>Eukaryota</taxon>
        <taxon>Fungi</taxon>
        <taxon>Dikarya</taxon>
        <taxon>Ascomycota</taxon>
        <taxon>Pezizomycotina</taxon>
        <taxon>Eurotiomycetes</taxon>
        <taxon>Eurotiomycetidae</taxon>
        <taxon>Onygenales</taxon>
        <taxon>Ajellomycetaceae</taxon>
        <taxon>Paracoccidioides</taxon>
    </lineage>
</organism>
<reference evidence="6 7" key="1">
    <citation type="journal article" date="2011" name="PLoS Genet.">
        <title>Comparative genomic analysis of human fungal pathogens causing paracoccidioidomycosis.</title>
        <authorList>
            <person name="Desjardins C.A."/>
            <person name="Champion M.D."/>
            <person name="Holder J.W."/>
            <person name="Muszewska A."/>
            <person name="Goldberg J."/>
            <person name="Bailao A.M."/>
            <person name="Brigido M.M."/>
            <person name="Ferreira M.E."/>
            <person name="Garcia A.M."/>
            <person name="Grynberg M."/>
            <person name="Gujja S."/>
            <person name="Heiman D.I."/>
            <person name="Henn M.R."/>
            <person name="Kodira C.D."/>
            <person name="Leon-Narvaez H."/>
            <person name="Longo L.V."/>
            <person name="Ma L.J."/>
            <person name="Malavazi I."/>
            <person name="Matsuo A.L."/>
            <person name="Morais F.V."/>
            <person name="Pereira M."/>
            <person name="Rodriguez-Brito S."/>
            <person name="Sakthikumar S."/>
            <person name="Salem-Izacc S.M."/>
            <person name="Sykes S.M."/>
            <person name="Teixeira M.M."/>
            <person name="Vallejo M.C."/>
            <person name="Walter M.E."/>
            <person name="Yandava C."/>
            <person name="Young S."/>
            <person name="Zeng Q."/>
            <person name="Zucker J."/>
            <person name="Felipe M.S."/>
            <person name="Goldman G.H."/>
            <person name="Haas B.J."/>
            <person name="McEwen J.G."/>
            <person name="Nino-Vega G."/>
            <person name="Puccia R."/>
            <person name="San-Blas G."/>
            <person name="Soares C.M."/>
            <person name="Birren B.W."/>
            <person name="Cuomo C.A."/>
        </authorList>
    </citation>
    <scope>NUCLEOTIDE SEQUENCE [LARGE SCALE GENOMIC DNA]</scope>
    <source>
        <strain evidence="7">ATCC MYA-826 / Pb01</strain>
    </source>
</reference>
<feature type="transmembrane region" description="Helical" evidence="5">
    <location>
        <begin position="205"/>
        <end position="225"/>
    </location>
</feature>
<dbReference type="PANTHER" id="PTHR23291">
    <property type="entry name" value="BAX INHIBITOR-RELATED"/>
    <property type="match status" value="1"/>
</dbReference>
<feature type="transmembrane region" description="Helical" evidence="5">
    <location>
        <begin position="181"/>
        <end position="199"/>
    </location>
</feature>
<feature type="transmembrane region" description="Helical" evidence="5">
    <location>
        <begin position="150"/>
        <end position="169"/>
    </location>
</feature>
<feature type="transmembrane region" description="Helical" evidence="5">
    <location>
        <begin position="270"/>
        <end position="287"/>
    </location>
</feature>
<comment type="similarity">
    <text evidence="5">Belongs to the BI1 family.</text>
</comment>
<keyword evidence="2 5" id="KW-0812">Transmembrane</keyword>
<evidence type="ECO:0000256" key="3">
    <source>
        <dbReference type="ARBA" id="ARBA00022989"/>
    </source>
</evidence>
<proteinExistence type="inferred from homology"/>
<evidence type="ECO:0000313" key="7">
    <source>
        <dbReference type="Proteomes" id="UP000002059"/>
    </source>
</evidence>
<dbReference type="AlphaFoldDB" id="C1H7M4"/>
<dbReference type="GO" id="GO:0005743">
    <property type="term" value="C:mitochondrial inner membrane"/>
    <property type="evidence" value="ECO:0007669"/>
    <property type="project" value="TreeGrafter"/>
</dbReference>
<sequence length="335" mass="37011">MAFVLRRPFAVSTAFRQVPKSSNITVRFIHSSPLKQGPSSSKRHFTLAGARQTFQNAFRRSYRQVSYQPVQSSGDLARKLMYGAAIVGGTIVATNLVFNRETREDVAMPLFERQYLNQTFMHTGLGIGVISIAARALHTSGWSYRLMATNPWAVVGLSLVASIGTMYGTFYTAPENYIQKYALWGAFNLTQAAVLSPLFFMSPAILGRAGLYTIGMMGSIAFVGATAKQEKYLYLGGPLLAGVAVVAMSGFAPLVLPATAARTLMWSERIWLYGGLTVFGGFTLFDIQKILHHARMAERGLIKRDAVNESISLELDFLNIFIRMVQILALRNNRK</sequence>